<dbReference type="SUPFAM" id="SSF49899">
    <property type="entry name" value="Concanavalin A-like lectins/glucanases"/>
    <property type="match status" value="1"/>
</dbReference>
<evidence type="ECO:0000256" key="1">
    <source>
        <dbReference type="ARBA" id="ARBA00007606"/>
    </source>
</evidence>
<comment type="caution">
    <text evidence="5">The sequence shown here is derived from an EMBL/GenBank/DDBJ whole genome shotgun (WGS) entry which is preliminary data.</text>
</comment>
<dbReference type="InterPro" id="IPR050258">
    <property type="entry name" value="Leguminous_Lectin"/>
</dbReference>
<evidence type="ECO:0000259" key="4">
    <source>
        <dbReference type="Pfam" id="PF00139"/>
    </source>
</evidence>
<dbReference type="InterPro" id="IPR013320">
    <property type="entry name" value="ConA-like_dom_sf"/>
</dbReference>
<gene>
    <name evidence="5" type="ORF">PIB30_001928</name>
</gene>
<dbReference type="EMBL" id="JASCZI010241659">
    <property type="protein sequence ID" value="MED6203683.1"/>
    <property type="molecule type" value="Genomic_DNA"/>
</dbReference>
<evidence type="ECO:0000256" key="3">
    <source>
        <dbReference type="SAM" id="SignalP"/>
    </source>
</evidence>
<dbReference type="PROSITE" id="PS00308">
    <property type="entry name" value="LECTIN_LEGUME_ALPHA"/>
    <property type="match status" value="1"/>
</dbReference>
<feature type="domain" description="Legume lectin" evidence="4">
    <location>
        <begin position="55"/>
        <end position="124"/>
    </location>
</feature>
<evidence type="ECO:0000256" key="2">
    <source>
        <dbReference type="ARBA" id="ARBA00022734"/>
    </source>
</evidence>
<dbReference type="InterPro" id="IPR000985">
    <property type="entry name" value="Lectin_LegA_CS"/>
</dbReference>
<feature type="chain" id="PRO_5045214981" description="Legume lectin domain-containing protein" evidence="3">
    <location>
        <begin position="25"/>
        <end position="218"/>
    </location>
</feature>
<keyword evidence="6" id="KW-1185">Reference proteome</keyword>
<dbReference type="CDD" id="cd06899">
    <property type="entry name" value="lectin_legume_LecRK_Arcelin_ConA"/>
    <property type="match status" value="1"/>
</dbReference>
<evidence type="ECO:0000313" key="6">
    <source>
        <dbReference type="Proteomes" id="UP001341840"/>
    </source>
</evidence>
<proteinExistence type="inferred from homology"/>
<comment type="similarity">
    <text evidence="1">Belongs to the leguminous lectin family.</text>
</comment>
<feature type="signal peptide" evidence="3">
    <location>
        <begin position="1"/>
        <end position="24"/>
    </location>
</feature>
<dbReference type="PIRSF" id="PIRSF002690">
    <property type="entry name" value="L-type_lectin_plant"/>
    <property type="match status" value="1"/>
</dbReference>
<name>A0ABU6Y3B0_9FABA</name>
<dbReference type="PANTHER" id="PTHR32401">
    <property type="entry name" value="CONCANAVALIN A-LIKE LECTIN FAMILY PROTEIN"/>
    <property type="match status" value="1"/>
</dbReference>
<keyword evidence="2" id="KW-0430">Lectin</keyword>
<dbReference type="Proteomes" id="UP001341840">
    <property type="component" value="Unassembled WGS sequence"/>
</dbReference>
<accession>A0ABU6Y3B0</accession>
<dbReference type="Gene3D" id="2.60.120.200">
    <property type="match status" value="2"/>
</dbReference>
<dbReference type="InterPro" id="IPR001220">
    <property type="entry name" value="Legume_lectin_dom"/>
</dbReference>
<feature type="domain" description="Legume lectin" evidence="4">
    <location>
        <begin position="129"/>
        <end position="207"/>
    </location>
</feature>
<protein>
    <recommendedName>
        <fullName evidence="4">Legume lectin domain-containing protein</fullName>
    </recommendedName>
</protein>
<sequence>MAKPTLPLISSIAIFLMLLNLATSQDSLSFSFNNFEQEATRNLIFQGNAHIEPKAQFSFFLKSRNSDHPADGLAFFIAPADTTIPPGSNGGLFELDKALNASANEVVAIEFDTFYNRSSNEWDPGWDRRDGETLNVLVTYTASTRTLAVVASYPDAKKYELSYEVDLAQVLPEYVRVGFSASTGYQFQFHTLQSWSFTSVLVNTGNKKNENIVLPREM</sequence>
<reference evidence="5 6" key="1">
    <citation type="journal article" date="2023" name="Plants (Basel)">
        <title>Bridging the Gap: Combining Genomics and Transcriptomics Approaches to Understand Stylosanthes scabra, an Orphan Legume from the Brazilian Caatinga.</title>
        <authorList>
            <person name="Ferreira-Neto J.R.C."/>
            <person name="da Silva M.D."/>
            <person name="Binneck E."/>
            <person name="de Melo N.F."/>
            <person name="da Silva R.H."/>
            <person name="de Melo A.L.T.M."/>
            <person name="Pandolfi V."/>
            <person name="Bustamante F.O."/>
            <person name="Brasileiro-Vidal A.C."/>
            <person name="Benko-Iseppon A.M."/>
        </authorList>
    </citation>
    <scope>NUCLEOTIDE SEQUENCE [LARGE SCALE GENOMIC DNA]</scope>
    <source>
        <tissue evidence="5">Leaves</tissue>
    </source>
</reference>
<evidence type="ECO:0000313" key="5">
    <source>
        <dbReference type="EMBL" id="MED6203683.1"/>
    </source>
</evidence>
<keyword evidence="3" id="KW-0732">Signal</keyword>
<dbReference type="PANTHER" id="PTHR32401:SF47">
    <property type="entry name" value="LEGUME LECTIN DOMAIN-CONTAINING PROTEIN"/>
    <property type="match status" value="1"/>
</dbReference>
<dbReference type="Pfam" id="PF00139">
    <property type="entry name" value="Lectin_legB"/>
    <property type="match status" value="2"/>
</dbReference>
<dbReference type="InterPro" id="IPR016363">
    <property type="entry name" value="L-lectin"/>
</dbReference>
<organism evidence="5 6">
    <name type="scientific">Stylosanthes scabra</name>
    <dbReference type="NCBI Taxonomy" id="79078"/>
    <lineage>
        <taxon>Eukaryota</taxon>
        <taxon>Viridiplantae</taxon>
        <taxon>Streptophyta</taxon>
        <taxon>Embryophyta</taxon>
        <taxon>Tracheophyta</taxon>
        <taxon>Spermatophyta</taxon>
        <taxon>Magnoliopsida</taxon>
        <taxon>eudicotyledons</taxon>
        <taxon>Gunneridae</taxon>
        <taxon>Pentapetalae</taxon>
        <taxon>rosids</taxon>
        <taxon>fabids</taxon>
        <taxon>Fabales</taxon>
        <taxon>Fabaceae</taxon>
        <taxon>Papilionoideae</taxon>
        <taxon>50 kb inversion clade</taxon>
        <taxon>dalbergioids sensu lato</taxon>
        <taxon>Dalbergieae</taxon>
        <taxon>Pterocarpus clade</taxon>
        <taxon>Stylosanthes</taxon>
    </lineage>
</organism>